<name>A0A6H2A2R2_9ZZZZ</name>
<feature type="compositionally biased region" description="Basic and acidic residues" evidence="1">
    <location>
        <begin position="127"/>
        <end position="137"/>
    </location>
</feature>
<sequence>MARPQVENGHVDIANELLDAIIKARLCSYEHSVFWAIVRKTYGWHKKADLISYSQLEELTGLDRRHIARTIKSLIRRNMITTCKYTGGIEYAVQKDYDQWQNLRSPLPKEAMAPTIANSGNTPLPKEATKPLPKEATTKTNKTTIQKQVPDWLDEVTWLAFLEMRKKKRASPTDHAKELIIKKLSQWQGQDPNKILEQSIMNNWTDVYPIKEVSQKADRILNR</sequence>
<feature type="domain" description="Bacteriophage lambda Replication protein O N-terminal" evidence="2">
    <location>
        <begin position="5"/>
        <end position="100"/>
    </location>
</feature>
<protein>
    <submittedName>
        <fullName evidence="3">Putative DNA replication initiation protein</fullName>
    </submittedName>
</protein>
<evidence type="ECO:0000313" key="3">
    <source>
        <dbReference type="EMBL" id="QJA54002.1"/>
    </source>
</evidence>
<organism evidence="3">
    <name type="scientific">viral metagenome</name>
    <dbReference type="NCBI Taxonomy" id="1070528"/>
    <lineage>
        <taxon>unclassified sequences</taxon>
        <taxon>metagenomes</taxon>
        <taxon>organismal metagenomes</taxon>
    </lineage>
</organism>
<gene>
    <name evidence="4" type="ORF">MM415B00358_0050</name>
    <name evidence="3" type="ORF">TM448A04268_0003</name>
</gene>
<reference evidence="3" key="1">
    <citation type="submission" date="2020-03" db="EMBL/GenBank/DDBJ databases">
        <title>The deep terrestrial virosphere.</title>
        <authorList>
            <person name="Holmfeldt K."/>
            <person name="Nilsson E."/>
            <person name="Simone D."/>
            <person name="Lopez-Fernandez M."/>
            <person name="Wu X."/>
            <person name="de Brujin I."/>
            <person name="Lundin D."/>
            <person name="Andersson A."/>
            <person name="Bertilsson S."/>
            <person name="Dopson M."/>
        </authorList>
    </citation>
    <scope>NUCLEOTIDE SEQUENCE</scope>
    <source>
        <strain evidence="4">MM415B00358</strain>
        <strain evidence="3">TM448A04268</strain>
    </source>
</reference>
<evidence type="ECO:0000259" key="2">
    <source>
        <dbReference type="Pfam" id="PF04492"/>
    </source>
</evidence>
<feature type="region of interest" description="Disordered" evidence="1">
    <location>
        <begin position="113"/>
        <end position="143"/>
    </location>
</feature>
<accession>A0A6H2A2R2</accession>
<dbReference type="GO" id="GO:0006260">
    <property type="term" value="P:DNA replication"/>
    <property type="evidence" value="ECO:0007669"/>
    <property type="project" value="InterPro"/>
</dbReference>
<dbReference type="InterPro" id="IPR036388">
    <property type="entry name" value="WH-like_DNA-bd_sf"/>
</dbReference>
<dbReference type="EMBL" id="MT141552">
    <property type="protein sequence ID" value="QJA66288.1"/>
    <property type="molecule type" value="Genomic_DNA"/>
</dbReference>
<proteinExistence type="predicted"/>
<dbReference type="EMBL" id="MT144469">
    <property type="protein sequence ID" value="QJA54002.1"/>
    <property type="molecule type" value="Genomic_DNA"/>
</dbReference>
<evidence type="ECO:0000256" key="1">
    <source>
        <dbReference type="SAM" id="MobiDB-lite"/>
    </source>
</evidence>
<dbReference type="InterPro" id="IPR006497">
    <property type="entry name" value="Phage_lambda_VrpO_N"/>
</dbReference>
<evidence type="ECO:0000313" key="4">
    <source>
        <dbReference type="EMBL" id="QJA66288.1"/>
    </source>
</evidence>
<dbReference type="Gene3D" id="1.10.10.10">
    <property type="entry name" value="Winged helix-like DNA-binding domain superfamily/Winged helix DNA-binding domain"/>
    <property type="match status" value="1"/>
</dbReference>
<dbReference type="NCBIfam" id="TIGR01610">
    <property type="entry name" value="phage_O_Nterm"/>
    <property type="match status" value="1"/>
</dbReference>
<dbReference type="AlphaFoldDB" id="A0A6H2A2R2"/>
<dbReference type="Pfam" id="PF04492">
    <property type="entry name" value="Phage_rep_O"/>
    <property type="match status" value="1"/>
</dbReference>